<accession>A0AAV7V0C3</accession>
<feature type="region of interest" description="Disordered" evidence="1">
    <location>
        <begin position="50"/>
        <end position="71"/>
    </location>
</feature>
<evidence type="ECO:0000313" key="4">
    <source>
        <dbReference type="Proteomes" id="UP001066276"/>
    </source>
</evidence>
<keyword evidence="4" id="KW-1185">Reference proteome</keyword>
<name>A0AAV7V0C3_PLEWA</name>
<comment type="caution">
    <text evidence="2">The sequence shown here is derived from an EMBL/GenBank/DDBJ whole genome shotgun (WGS) entry which is preliminary data.</text>
</comment>
<sequence>MVNYTHTSLGSAYIRKAVMMHSIDESHSSPGLGRCRDYLEEYIHLAFQKERAHDQNNPSQRAGPGRLLTECGHPAADHREARLSPQRSPGASGKPCYLPCSEERRAAPPLTGSRSLMWRSRPRRERGGRPEFVGTRIGGRFDCSGGRLAAPPLAGSRGLVVSNRQRQERGGRSKCGSARICGARPDCGSWGPDAVGGNWGPRRDPSPVCPTTEPTERA</sequence>
<gene>
    <name evidence="2" type="ORF">NDU88_004124</name>
    <name evidence="3" type="ORF">NDU88_004135</name>
</gene>
<dbReference type="Proteomes" id="UP001066276">
    <property type="component" value="Chromosome 2_2"/>
</dbReference>
<dbReference type="AlphaFoldDB" id="A0AAV7V0C3"/>
<dbReference type="EMBL" id="JANPWB010000004">
    <property type="protein sequence ID" value="KAJ1194850.1"/>
    <property type="molecule type" value="Genomic_DNA"/>
</dbReference>
<proteinExistence type="predicted"/>
<feature type="region of interest" description="Disordered" evidence="1">
    <location>
        <begin position="194"/>
        <end position="218"/>
    </location>
</feature>
<reference evidence="2" key="1">
    <citation type="journal article" date="2022" name="bioRxiv">
        <title>Sequencing and chromosome-scale assembly of the giantPleurodeles waltlgenome.</title>
        <authorList>
            <person name="Brown T."/>
            <person name="Elewa A."/>
            <person name="Iarovenko S."/>
            <person name="Subramanian E."/>
            <person name="Araus A.J."/>
            <person name="Petzold A."/>
            <person name="Susuki M."/>
            <person name="Suzuki K.-i.T."/>
            <person name="Hayashi T."/>
            <person name="Toyoda A."/>
            <person name="Oliveira C."/>
            <person name="Osipova E."/>
            <person name="Leigh N.D."/>
            <person name="Simon A."/>
            <person name="Yun M.H."/>
        </authorList>
    </citation>
    <scope>NUCLEOTIDE SEQUENCE</scope>
    <source>
        <strain evidence="2">20211129_DDA</strain>
        <tissue evidence="2">Liver</tissue>
    </source>
</reference>
<evidence type="ECO:0000313" key="2">
    <source>
        <dbReference type="EMBL" id="KAJ1194839.1"/>
    </source>
</evidence>
<organism evidence="2 4">
    <name type="scientific">Pleurodeles waltl</name>
    <name type="common">Iberian ribbed newt</name>
    <dbReference type="NCBI Taxonomy" id="8319"/>
    <lineage>
        <taxon>Eukaryota</taxon>
        <taxon>Metazoa</taxon>
        <taxon>Chordata</taxon>
        <taxon>Craniata</taxon>
        <taxon>Vertebrata</taxon>
        <taxon>Euteleostomi</taxon>
        <taxon>Amphibia</taxon>
        <taxon>Batrachia</taxon>
        <taxon>Caudata</taxon>
        <taxon>Salamandroidea</taxon>
        <taxon>Salamandridae</taxon>
        <taxon>Pleurodelinae</taxon>
        <taxon>Pleurodeles</taxon>
    </lineage>
</organism>
<evidence type="ECO:0000313" key="3">
    <source>
        <dbReference type="EMBL" id="KAJ1194850.1"/>
    </source>
</evidence>
<dbReference type="EMBL" id="JANPWB010000004">
    <property type="protein sequence ID" value="KAJ1194839.1"/>
    <property type="molecule type" value="Genomic_DNA"/>
</dbReference>
<protein>
    <submittedName>
        <fullName evidence="2">Uncharacterized protein</fullName>
    </submittedName>
</protein>
<evidence type="ECO:0000256" key="1">
    <source>
        <dbReference type="SAM" id="MobiDB-lite"/>
    </source>
</evidence>
<feature type="region of interest" description="Disordered" evidence="1">
    <location>
        <begin position="107"/>
        <end position="133"/>
    </location>
</feature>